<sequence length="154" mass="18167">MPSRAERVNQMNPSKFIQKLKEFVVSKNYELDEVFIRRAISALYFSLFIFWANKKYFLENRPGQGSNQDYFPFRMFLQDMISSALDREIIFLHVYRVASDHYALNPTIVKIYGEEKRIIGKKKIEVKIDREALKKAIDSAEEILKALTNEDFSN</sequence>
<dbReference type="OMA" id="TIMITLE"/>
<organism evidence="1 2">
    <name type="scientific">Pyrococcus horikoshii</name>
    <dbReference type="NCBI Taxonomy" id="53953"/>
    <lineage>
        <taxon>Archaea</taxon>
        <taxon>Methanobacteriati</taxon>
        <taxon>Methanobacteriota</taxon>
        <taxon>Thermococci</taxon>
        <taxon>Thermococcales</taxon>
        <taxon>Thermococcaceae</taxon>
        <taxon>Pyrococcus</taxon>
    </lineage>
</organism>
<accession>A0A832W7L9</accession>
<dbReference type="Proteomes" id="UP000617544">
    <property type="component" value="Unassembled WGS sequence"/>
</dbReference>
<gene>
    <name evidence="1" type="ORF">HA331_04595</name>
</gene>
<name>A0A832W7L9_PYRHR</name>
<proteinExistence type="predicted"/>
<evidence type="ECO:0000313" key="2">
    <source>
        <dbReference type="Proteomes" id="UP000617544"/>
    </source>
</evidence>
<evidence type="ECO:0008006" key="3">
    <source>
        <dbReference type="Google" id="ProtNLM"/>
    </source>
</evidence>
<evidence type="ECO:0000313" key="1">
    <source>
        <dbReference type="EMBL" id="HII61023.1"/>
    </source>
</evidence>
<reference evidence="1" key="1">
    <citation type="journal article" date="2020" name="bioRxiv">
        <title>A rank-normalized archaeal taxonomy based on genome phylogeny resolves widespread incomplete and uneven classifications.</title>
        <authorList>
            <person name="Rinke C."/>
            <person name="Chuvochina M."/>
            <person name="Mussig A.J."/>
            <person name="Chaumeil P.-A."/>
            <person name="Waite D.W."/>
            <person name="Whitman W.B."/>
            <person name="Parks D.H."/>
            <person name="Hugenholtz P."/>
        </authorList>
    </citation>
    <scope>NUCLEOTIDE SEQUENCE</scope>
    <source>
        <strain evidence="1">UBA8834</strain>
    </source>
</reference>
<comment type="caution">
    <text evidence="1">The sequence shown here is derived from an EMBL/GenBank/DDBJ whole genome shotgun (WGS) entry which is preliminary data.</text>
</comment>
<dbReference type="GeneID" id="1444283"/>
<protein>
    <recommendedName>
        <fullName evidence="3">HEPN domain-containing protein</fullName>
    </recommendedName>
</protein>
<dbReference type="RefSeq" id="WP_010884496.1">
    <property type="nucleotide sequence ID" value="NZ_DUJN01000004.1"/>
</dbReference>
<dbReference type="EMBL" id="DUJN01000004">
    <property type="protein sequence ID" value="HII61023.1"/>
    <property type="molecule type" value="Genomic_DNA"/>
</dbReference>
<dbReference type="AlphaFoldDB" id="A0A832W7L9"/>